<organism evidence="1 2">
    <name type="scientific">Mycobacterium kyorinense</name>
    <dbReference type="NCBI Taxonomy" id="487514"/>
    <lineage>
        <taxon>Bacteria</taxon>
        <taxon>Bacillati</taxon>
        <taxon>Actinomycetota</taxon>
        <taxon>Actinomycetes</taxon>
        <taxon>Mycobacteriales</taxon>
        <taxon>Mycobacteriaceae</taxon>
        <taxon>Mycobacterium</taxon>
    </lineage>
</organism>
<reference evidence="1 2" key="1">
    <citation type="submission" date="2016-01" db="EMBL/GenBank/DDBJ databases">
        <title>The new phylogeny of the genus Mycobacterium.</title>
        <authorList>
            <person name="Tarcisio F."/>
            <person name="Conor M."/>
            <person name="Antonella G."/>
            <person name="Elisabetta G."/>
            <person name="Giulia F.S."/>
            <person name="Sara T."/>
            <person name="Anna F."/>
            <person name="Clotilde B."/>
            <person name="Roberto B."/>
            <person name="Veronica D.S."/>
            <person name="Fabio R."/>
            <person name="Monica P."/>
            <person name="Olivier J."/>
            <person name="Enrico T."/>
            <person name="Nicola S."/>
        </authorList>
    </citation>
    <scope>NUCLEOTIDE SEQUENCE [LARGE SCALE GENOMIC DNA]</scope>
    <source>
        <strain evidence="1 2">DSM 45166</strain>
    </source>
</reference>
<dbReference type="AlphaFoldDB" id="A0A1X1XAI3"/>
<dbReference type="Proteomes" id="UP000193487">
    <property type="component" value="Unassembled WGS sequence"/>
</dbReference>
<keyword evidence="2" id="KW-1185">Reference proteome</keyword>
<sequence length="126" mass="13886">MKYISDESGRRVVELTQRNLLVLLAKLDDPLSSQALIDGEGRILVRAIENEARPDDATARARLSEGVVELTRSDIETLLAALSHPGQDATLVRGGSEIVVRAVENTEHYRDRPPGRVWMPSSGQEL</sequence>
<evidence type="ECO:0000313" key="1">
    <source>
        <dbReference type="EMBL" id="ORV95834.1"/>
    </source>
</evidence>
<proteinExistence type="predicted"/>
<dbReference type="RefSeq" id="WP_085241545.1">
    <property type="nucleotide sequence ID" value="NZ_LQPE01000179.1"/>
</dbReference>
<gene>
    <name evidence="1" type="ORF">AWC14_17575</name>
</gene>
<protein>
    <submittedName>
        <fullName evidence="1">Uncharacterized protein</fullName>
    </submittedName>
</protein>
<accession>A0A1X1XAI3</accession>
<comment type="caution">
    <text evidence="1">The sequence shown here is derived from an EMBL/GenBank/DDBJ whole genome shotgun (WGS) entry which is preliminary data.</text>
</comment>
<dbReference type="OrthoDB" id="4635920at2"/>
<evidence type="ECO:0000313" key="2">
    <source>
        <dbReference type="Proteomes" id="UP000193487"/>
    </source>
</evidence>
<name>A0A1X1XAI3_9MYCO</name>
<dbReference type="EMBL" id="LQPE01000179">
    <property type="protein sequence ID" value="ORV95834.1"/>
    <property type="molecule type" value="Genomic_DNA"/>
</dbReference>